<reference evidence="11 12" key="1">
    <citation type="journal article" date="2018" name="Mol. Biol. Evol.">
        <title>Analysis of the draft genome of the red seaweed Gracilariopsis chorda provides insights into genome size evolution in Rhodophyta.</title>
        <authorList>
            <person name="Lee J."/>
            <person name="Yang E.C."/>
            <person name="Graf L."/>
            <person name="Yang J.H."/>
            <person name="Qiu H."/>
            <person name="Zel Zion U."/>
            <person name="Chan C.X."/>
            <person name="Stephens T.G."/>
            <person name="Weber A.P.M."/>
            <person name="Boo G.H."/>
            <person name="Boo S.M."/>
            <person name="Kim K.M."/>
            <person name="Shin Y."/>
            <person name="Jung M."/>
            <person name="Lee S.J."/>
            <person name="Yim H.S."/>
            <person name="Lee J.H."/>
            <person name="Bhattacharya D."/>
            <person name="Yoon H.S."/>
        </authorList>
    </citation>
    <scope>NUCLEOTIDE SEQUENCE [LARGE SCALE GENOMIC DNA]</scope>
    <source>
        <strain evidence="11 12">SKKU-2015</strain>
        <tissue evidence="11">Whole body</tissue>
    </source>
</reference>
<dbReference type="SUPFAM" id="SSF56322">
    <property type="entry name" value="ADC synthase"/>
    <property type="match status" value="1"/>
</dbReference>
<keyword evidence="12" id="KW-1185">Reference proteome</keyword>
<evidence type="ECO:0000259" key="9">
    <source>
        <dbReference type="Pfam" id="PF00425"/>
    </source>
</evidence>
<dbReference type="InterPro" id="IPR005801">
    <property type="entry name" value="ADC_synthase"/>
</dbReference>
<evidence type="ECO:0000313" key="11">
    <source>
        <dbReference type="EMBL" id="PXF40477.1"/>
    </source>
</evidence>
<dbReference type="STRING" id="448386.A0A2V3IEH9"/>
<evidence type="ECO:0000256" key="7">
    <source>
        <dbReference type="ARBA" id="ARBA00023239"/>
    </source>
</evidence>
<name>A0A2V3IEH9_9FLOR</name>
<evidence type="ECO:0000256" key="3">
    <source>
        <dbReference type="ARBA" id="ARBA00012266"/>
    </source>
</evidence>
<keyword evidence="7" id="KW-0456">Lyase</keyword>
<dbReference type="NCBIfam" id="TIGR00564">
    <property type="entry name" value="trpE_most"/>
    <property type="match status" value="1"/>
</dbReference>
<evidence type="ECO:0000259" key="10">
    <source>
        <dbReference type="Pfam" id="PF04715"/>
    </source>
</evidence>
<gene>
    <name evidence="11" type="ORF">BWQ96_09800</name>
</gene>
<dbReference type="InterPro" id="IPR005256">
    <property type="entry name" value="Anth_synth_I_PabB"/>
</dbReference>
<feature type="region of interest" description="Disordered" evidence="8">
    <location>
        <begin position="38"/>
        <end position="60"/>
    </location>
</feature>
<evidence type="ECO:0000256" key="2">
    <source>
        <dbReference type="ARBA" id="ARBA00009562"/>
    </source>
</evidence>
<feature type="domain" description="Anthranilate synthase component I N-terminal" evidence="10">
    <location>
        <begin position="93"/>
        <end position="249"/>
    </location>
</feature>
<dbReference type="Gene3D" id="3.60.120.10">
    <property type="entry name" value="Anthranilate synthase"/>
    <property type="match status" value="1"/>
</dbReference>
<dbReference type="PRINTS" id="PR00095">
    <property type="entry name" value="ANTSNTHASEI"/>
</dbReference>
<organism evidence="11 12">
    <name type="scientific">Gracilariopsis chorda</name>
    <dbReference type="NCBI Taxonomy" id="448386"/>
    <lineage>
        <taxon>Eukaryota</taxon>
        <taxon>Rhodophyta</taxon>
        <taxon>Florideophyceae</taxon>
        <taxon>Rhodymeniophycidae</taxon>
        <taxon>Gracilariales</taxon>
        <taxon>Gracilariaceae</taxon>
        <taxon>Gracilariopsis</taxon>
    </lineage>
</organism>
<evidence type="ECO:0000256" key="5">
    <source>
        <dbReference type="ARBA" id="ARBA00022822"/>
    </source>
</evidence>
<dbReference type="UniPathway" id="UPA00035">
    <property type="reaction ID" value="UER00040"/>
</dbReference>
<evidence type="ECO:0000256" key="6">
    <source>
        <dbReference type="ARBA" id="ARBA00023141"/>
    </source>
</evidence>
<dbReference type="EMBL" id="NBIV01000290">
    <property type="protein sequence ID" value="PXF40477.1"/>
    <property type="molecule type" value="Genomic_DNA"/>
</dbReference>
<keyword evidence="6" id="KW-0057">Aromatic amino acid biosynthesis</keyword>
<dbReference type="Proteomes" id="UP000247409">
    <property type="component" value="Unassembled WGS sequence"/>
</dbReference>
<sequence length="599" mass="66844">MASAFVALNPNALLSRPASRSVPAARASRCARSRRRVLPRATLSDAPPTAAGGTTPSSDQFNQYDGASLSAFTHLASDPSVRMVPLWRKLFSDLLTPVLVYRCLVSETERTTPSFLLESVHTGERIGRYSFVGARPVREITAFEQRVTVHSHDDGHTDQKTFHCEDPWQFMRQITEQMNPVHPKHLPGGEKLFSGGWVGYGAYDTMRYAELKSLPFSAAPNDDRRLPDLHFALYRDVIVFDHVAKVVYVMHWADLSQLPDRSESTIQRLHHQCMRHVDKLATRLSNATPQSLISPGRVTLNTDAAASKPCASNMTKQQFMDALAKIKHYIAIGDTFQTVFSQRFERWSKSDPFSVYRALRIINPSPYMIYMQTRGSHLVASSPEILTRVENGVLTNRPLAGTRRRGTSEEEDQVLMKDLLADSKDRSEHMMLVDLGRNDVGKVAAYGSVHPESIMQVEKYSHVMHISSTIKGKLREGLSSWDALRSTLPAGTISGAPKIRSMQIIDELEPTKRGPYGGGIGYISFHDTMNMALALRTMVVPNETRVTDEGVEEWQYFLQAGAGIVFESDPEAEYTETVNKAMALNRAVDLAEKAFEADA</sequence>
<feature type="domain" description="Chorismate-utilising enzyme C-terminal" evidence="9">
    <location>
        <begin position="316"/>
        <end position="580"/>
    </location>
</feature>
<dbReference type="InterPro" id="IPR006805">
    <property type="entry name" value="Anth_synth_I_N"/>
</dbReference>
<dbReference type="InterPro" id="IPR015890">
    <property type="entry name" value="Chorismate_C"/>
</dbReference>
<dbReference type="InterPro" id="IPR019999">
    <property type="entry name" value="Anth_synth_I-like"/>
</dbReference>
<dbReference type="GO" id="GO:0000162">
    <property type="term" value="P:L-tryptophan biosynthetic process"/>
    <property type="evidence" value="ECO:0007669"/>
    <property type="project" value="UniProtKB-UniPathway"/>
</dbReference>
<evidence type="ECO:0000256" key="1">
    <source>
        <dbReference type="ARBA" id="ARBA00004873"/>
    </source>
</evidence>
<dbReference type="OrthoDB" id="1865897at2759"/>
<dbReference type="PANTHER" id="PTHR11236">
    <property type="entry name" value="AMINOBENZOATE/ANTHRANILATE SYNTHASE"/>
    <property type="match status" value="1"/>
</dbReference>
<dbReference type="PANTHER" id="PTHR11236:SF9">
    <property type="entry name" value="ANTHRANILATE SYNTHASE COMPONENT 1"/>
    <property type="match status" value="1"/>
</dbReference>
<comment type="caution">
    <text evidence="11">The sequence shown here is derived from an EMBL/GenBank/DDBJ whole genome shotgun (WGS) entry which is preliminary data.</text>
</comment>
<comment type="pathway">
    <text evidence="1">Amino-acid biosynthesis; L-tryptophan biosynthesis; L-tryptophan from chorismate: step 1/5.</text>
</comment>
<keyword evidence="4" id="KW-0028">Amino-acid biosynthesis</keyword>
<dbReference type="AlphaFoldDB" id="A0A2V3IEH9"/>
<proteinExistence type="inferred from homology"/>
<dbReference type="Pfam" id="PF04715">
    <property type="entry name" value="Anth_synt_I_N"/>
    <property type="match status" value="1"/>
</dbReference>
<protein>
    <recommendedName>
        <fullName evidence="3">anthranilate synthase</fullName>
        <ecNumber evidence="3">4.1.3.27</ecNumber>
    </recommendedName>
</protein>
<dbReference type="GO" id="GO:0004049">
    <property type="term" value="F:anthranilate synthase activity"/>
    <property type="evidence" value="ECO:0007669"/>
    <property type="project" value="UniProtKB-EC"/>
</dbReference>
<evidence type="ECO:0000256" key="4">
    <source>
        <dbReference type="ARBA" id="ARBA00022605"/>
    </source>
</evidence>
<keyword evidence="5" id="KW-0822">Tryptophan biosynthesis</keyword>
<accession>A0A2V3IEH9</accession>
<evidence type="ECO:0000256" key="8">
    <source>
        <dbReference type="SAM" id="MobiDB-lite"/>
    </source>
</evidence>
<dbReference type="Pfam" id="PF00425">
    <property type="entry name" value="Chorismate_bind"/>
    <property type="match status" value="1"/>
</dbReference>
<evidence type="ECO:0000313" key="12">
    <source>
        <dbReference type="Proteomes" id="UP000247409"/>
    </source>
</evidence>
<dbReference type="EC" id="4.1.3.27" evidence="3"/>
<comment type="similarity">
    <text evidence="2">Belongs to the anthranilate synthase component I family.</text>
</comment>